<protein>
    <submittedName>
        <fullName evidence="2">Uncharacterized protein</fullName>
    </submittedName>
</protein>
<keyword evidence="1" id="KW-0732">Signal</keyword>
<name>A0DY13_PARTE</name>
<dbReference type="OrthoDB" id="443634at2759"/>
<dbReference type="GeneID" id="5041112"/>
<sequence>MFDIRFLPFLLVFTYAIIVERPITQISWCGASIIYTREDETIPQFQGLEEEKTIFFITEAHQIYQSNGTVWNQIEGLFEDIQISPADSRVIFLFGQHGQKSYRTNDCGENFEEIDTEGFYGFRLNKMNWKMDDSFQKIIM</sequence>
<dbReference type="EMBL" id="CT868640">
    <property type="protein sequence ID" value="CAK87930.1"/>
    <property type="molecule type" value="Genomic_DNA"/>
</dbReference>
<dbReference type="RefSeq" id="XP_001455327.1">
    <property type="nucleotide sequence ID" value="XM_001455290.1"/>
</dbReference>
<dbReference type="InParanoid" id="A0DY13"/>
<dbReference type="Proteomes" id="UP000000600">
    <property type="component" value="Unassembled WGS sequence"/>
</dbReference>
<accession>A0DY13</accession>
<evidence type="ECO:0000256" key="1">
    <source>
        <dbReference type="SAM" id="SignalP"/>
    </source>
</evidence>
<feature type="signal peptide" evidence="1">
    <location>
        <begin position="1"/>
        <end position="16"/>
    </location>
</feature>
<dbReference type="AlphaFoldDB" id="A0DY13"/>
<dbReference type="HOGENOM" id="CLU_1839057_0_0_1"/>
<proteinExistence type="predicted"/>
<gene>
    <name evidence="2" type="ORF">GSPATT00021555001</name>
</gene>
<evidence type="ECO:0000313" key="2">
    <source>
        <dbReference type="EMBL" id="CAK87930.1"/>
    </source>
</evidence>
<reference evidence="2 3" key="1">
    <citation type="journal article" date="2006" name="Nature">
        <title>Global trends of whole-genome duplications revealed by the ciliate Paramecium tetraurelia.</title>
        <authorList>
            <consortium name="Genoscope"/>
            <person name="Aury J.-M."/>
            <person name="Jaillon O."/>
            <person name="Duret L."/>
            <person name="Noel B."/>
            <person name="Jubin C."/>
            <person name="Porcel B.M."/>
            <person name="Segurens B."/>
            <person name="Daubin V."/>
            <person name="Anthouard V."/>
            <person name="Aiach N."/>
            <person name="Arnaiz O."/>
            <person name="Billaut A."/>
            <person name="Beisson J."/>
            <person name="Blanc I."/>
            <person name="Bouhouche K."/>
            <person name="Camara F."/>
            <person name="Duharcourt S."/>
            <person name="Guigo R."/>
            <person name="Gogendeau D."/>
            <person name="Katinka M."/>
            <person name="Keller A.-M."/>
            <person name="Kissmehl R."/>
            <person name="Klotz C."/>
            <person name="Koll F."/>
            <person name="Le Moue A."/>
            <person name="Lepere C."/>
            <person name="Malinsky S."/>
            <person name="Nowacki M."/>
            <person name="Nowak J.K."/>
            <person name="Plattner H."/>
            <person name="Poulain J."/>
            <person name="Ruiz F."/>
            <person name="Serrano V."/>
            <person name="Zagulski M."/>
            <person name="Dessen P."/>
            <person name="Betermier M."/>
            <person name="Weissenbach J."/>
            <person name="Scarpelli C."/>
            <person name="Schachter V."/>
            <person name="Sperling L."/>
            <person name="Meyer E."/>
            <person name="Cohen J."/>
            <person name="Wincker P."/>
        </authorList>
    </citation>
    <scope>NUCLEOTIDE SEQUENCE [LARGE SCALE GENOMIC DNA]</scope>
    <source>
        <strain evidence="2 3">Stock d4-2</strain>
    </source>
</reference>
<organism evidence="2 3">
    <name type="scientific">Paramecium tetraurelia</name>
    <dbReference type="NCBI Taxonomy" id="5888"/>
    <lineage>
        <taxon>Eukaryota</taxon>
        <taxon>Sar</taxon>
        <taxon>Alveolata</taxon>
        <taxon>Ciliophora</taxon>
        <taxon>Intramacronucleata</taxon>
        <taxon>Oligohymenophorea</taxon>
        <taxon>Peniculida</taxon>
        <taxon>Parameciidae</taxon>
        <taxon>Paramecium</taxon>
    </lineage>
</organism>
<feature type="chain" id="PRO_5002624413" evidence="1">
    <location>
        <begin position="17"/>
        <end position="140"/>
    </location>
</feature>
<keyword evidence="3" id="KW-1185">Reference proteome</keyword>
<evidence type="ECO:0000313" key="3">
    <source>
        <dbReference type="Proteomes" id="UP000000600"/>
    </source>
</evidence>
<dbReference type="KEGG" id="ptm:GSPATT00021555001"/>